<gene>
    <name evidence="2" type="ORF">FNH08_07675</name>
</gene>
<evidence type="ECO:0000313" key="2">
    <source>
        <dbReference type="EMBL" id="MPY57056.1"/>
    </source>
</evidence>
<feature type="transmembrane region" description="Helical" evidence="1">
    <location>
        <begin position="171"/>
        <end position="189"/>
    </location>
</feature>
<name>A0A5N8XD66_9ACTN</name>
<feature type="transmembrane region" description="Helical" evidence="1">
    <location>
        <begin position="119"/>
        <end position="143"/>
    </location>
</feature>
<sequence>MRAVAVLSCLPYLALKIAWIAGSHLGIPEGSSLLEHRGAMAAVNGVTVAMDGAVIVLALLLTRPWGMRIPAWLLALPVWVATGLLAPIMAGFPLQLMVEALGGQVGGTTGDGQAPLLDAWVFGVVYTGFIVQGLALGALFVLYARDRWAHLWQGRLGNLPRGTAGAARRRTAVAAAVLAPVPLVGKHVADPAYDVLAAVSVVFLTAAVLGAWALAFRRPRRLPVVVPLALAWTGSGAVACWGAWLSAASLADVGDMAERPTQLMYLTYAGQMIVGVLVATVGARFLAERSAARSRRAV</sequence>
<evidence type="ECO:0000313" key="3">
    <source>
        <dbReference type="Proteomes" id="UP000400924"/>
    </source>
</evidence>
<feature type="transmembrane region" description="Helical" evidence="1">
    <location>
        <begin position="222"/>
        <end position="245"/>
    </location>
</feature>
<evidence type="ECO:0008006" key="4">
    <source>
        <dbReference type="Google" id="ProtNLM"/>
    </source>
</evidence>
<dbReference type="AlphaFoldDB" id="A0A5N8XD66"/>
<keyword evidence="1" id="KW-0472">Membrane</keyword>
<protein>
    <recommendedName>
        <fullName evidence="4">Aromatic ring-opening dioxygenase LigA</fullName>
    </recommendedName>
</protein>
<comment type="caution">
    <text evidence="2">The sequence shown here is derived from an EMBL/GenBank/DDBJ whole genome shotgun (WGS) entry which is preliminary data.</text>
</comment>
<dbReference type="OrthoDB" id="4964568at2"/>
<accession>A0A5N8XD66</accession>
<keyword evidence="1" id="KW-1133">Transmembrane helix</keyword>
<feature type="transmembrane region" description="Helical" evidence="1">
    <location>
        <begin position="72"/>
        <end position="92"/>
    </location>
</feature>
<dbReference type="EMBL" id="VJZC01000032">
    <property type="protein sequence ID" value="MPY57056.1"/>
    <property type="molecule type" value="Genomic_DNA"/>
</dbReference>
<feature type="transmembrane region" description="Helical" evidence="1">
    <location>
        <begin position="265"/>
        <end position="287"/>
    </location>
</feature>
<organism evidence="2 3">
    <name type="scientific">Streptomyces spongiae</name>
    <dbReference type="NCBI Taxonomy" id="565072"/>
    <lineage>
        <taxon>Bacteria</taxon>
        <taxon>Bacillati</taxon>
        <taxon>Actinomycetota</taxon>
        <taxon>Actinomycetes</taxon>
        <taxon>Kitasatosporales</taxon>
        <taxon>Streptomycetaceae</taxon>
        <taxon>Streptomyces</taxon>
    </lineage>
</organism>
<evidence type="ECO:0000256" key="1">
    <source>
        <dbReference type="SAM" id="Phobius"/>
    </source>
</evidence>
<keyword evidence="3" id="KW-1185">Reference proteome</keyword>
<reference evidence="2 3" key="1">
    <citation type="submission" date="2019-07" db="EMBL/GenBank/DDBJ databases">
        <title>New species of Amycolatopsis and Streptomyces.</title>
        <authorList>
            <person name="Duangmal K."/>
            <person name="Teo W.F.A."/>
            <person name="Lipun K."/>
        </authorList>
    </citation>
    <scope>NUCLEOTIDE SEQUENCE [LARGE SCALE GENOMIC DNA]</scope>
    <source>
        <strain evidence="2 3">NBRC 106415</strain>
    </source>
</reference>
<dbReference type="Proteomes" id="UP000400924">
    <property type="component" value="Unassembled WGS sequence"/>
</dbReference>
<feature type="transmembrane region" description="Helical" evidence="1">
    <location>
        <begin position="195"/>
        <end position="215"/>
    </location>
</feature>
<proteinExistence type="predicted"/>
<feature type="transmembrane region" description="Helical" evidence="1">
    <location>
        <begin position="39"/>
        <end position="60"/>
    </location>
</feature>
<keyword evidence="1" id="KW-0812">Transmembrane</keyword>